<name>K0T8P4_THAOC</name>
<feature type="compositionally biased region" description="Basic residues" evidence="1">
    <location>
        <begin position="290"/>
        <end position="300"/>
    </location>
</feature>
<feature type="compositionally biased region" description="Low complexity" evidence="1">
    <location>
        <begin position="253"/>
        <end position="271"/>
    </location>
</feature>
<comment type="caution">
    <text evidence="2">The sequence shown here is derived from an EMBL/GenBank/DDBJ whole genome shotgun (WGS) entry which is preliminary data.</text>
</comment>
<feature type="region of interest" description="Disordered" evidence="1">
    <location>
        <begin position="165"/>
        <end position="188"/>
    </location>
</feature>
<feature type="compositionally biased region" description="Basic residues" evidence="1">
    <location>
        <begin position="568"/>
        <end position="577"/>
    </location>
</feature>
<evidence type="ECO:0000256" key="1">
    <source>
        <dbReference type="SAM" id="MobiDB-lite"/>
    </source>
</evidence>
<evidence type="ECO:0000313" key="3">
    <source>
        <dbReference type="Proteomes" id="UP000266841"/>
    </source>
</evidence>
<feature type="compositionally biased region" description="Basic and acidic residues" evidence="1">
    <location>
        <begin position="586"/>
        <end position="597"/>
    </location>
</feature>
<feature type="compositionally biased region" description="Low complexity" evidence="1">
    <location>
        <begin position="616"/>
        <end position="631"/>
    </location>
</feature>
<feature type="compositionally biased region" description="Low complexity" evidence="1">
    <location>
        <begin position="231"/>
        <end position="244"/>
    </location>
</feature>
<feature type="compositionally biased region" description="Polar residues" evidence="1">
    <location>
        <begin position="1"/>
        <end position="12"/>
    </location>
</feature>
<feature type="compositionally biased region" description="Polar residues" evidence="1">
    <location>
        <begin position="318"/>
        <end position="329"/>
    </location>
</feature>
<proteinExistence type="predicted"/>
<feature type="region of interest" description="Disordered" evidence="1">
    <location>
        <begin position="100"/>
        <end position="120"/>
    </location>
</feature>
<dbReference type="Proteomes" id="UP000266841">
    <property type="component" value="Unassembled WGS sequence"/>
</dbReference>
<evidence type="ECO:0000313" key="2">
    <source>
        <dbReference type="EMBL" id="EJK75108.1"/>
    </source>
</evidence>
<protein>
    <submittedName>
        <fullName evidence="2">Uncharacterized protein</fullName>
    </submittedName>
</protein>
<keyword evidence="3" id="KW-1185">Reference proteome</keyword>
<accession>K0T8P4</accession>
<feature type="region of interest" description="Disordered" evidence="1">
    <location>
        <begin position="457"/>
        <end position="671"/>
    </location>
</feature>
<feature type="region of interest" description="Disordered" evidence="1">
    <location>
        <begin position="370"/>
        <end position="407"/>
    </location>
</feature>
<sequence length="759" mass="82196">MQQPQVPTQKGTNPRPRLQRGDDTGGDEPPHPPNLNGPGDPSVAPESPNKKPPVAARAVGETDPLPRRTAPATLLSLSSIFALIVSSLAGQTGGRCQRRAEAADGLSVPNEKTSLPGATPPINLGCRAVRLLFARRRTSERNSPTNEQKIDLEEASLTATAGTVASSGVLTRRPSCRRLPGGDSGGVVAEPLSTVISRVISPLLRLLRLPRALTAMKNDKQDGGIIRRNESVSASVQSSKSATSGNHRSVLTSQSSSSRERQGSGSSSRSGGRARSRSRHRSDERDARSKSRARSKSARRRPSDAGSTHRKHEGGSGTNRQSKKSSSNRARILKEHNTPFDSKGRCHAHSNVQLARRKLTGGWKCLEEESDNDAKSVKSSRSSKSRSASRSKSSRKGLKLPSMNNHSQVDSAARLECPFDSHGYCHLHSHVRLAKRKLTGGWKILLPHCPECRVDKRGDDDNKSVCSRNSRRSIKSTRSMRSISSRKSGRGSSRRLIDETSSSDVSLHENRGKKLHREVKKMAYTDDEGHEGVYSGTVNPQRKPHGRGKIIYHDGSKYSGTWSEGTKVHGKTTKKTKSSSSSSSKATDKSGKLDKGHPATSAREGGGSGEKKAKKSSFISTSDSSAPPSLSTRDNRRKVAKVATTVQPSNQPSFTGVPVRPRQSPASPGSSAAKQTALASYKELFNKQSTVVKNMIFVDFYGDRGRYTGEVNENKMPHGVGEITYDHGLVQEGKWTNGILEEESMNSSGLINPEREMYQ</sequence>
<dbReference type="eggNOG" id="ENOG502TDD5">
    <property type="taxonomic scope" value="Eukaryota"/>
</dbReference>
<dbReference type="OrthoDB" id="10635654at2759"/>
<feature type="compositionally biased region" description="Basic residues" evidence="1">
    <location>
        <begin position="381"/>
        <end position="398"/>
    </location>
</feature>
<gene>
    <name evidence="2" type="ORF">THAOC_03180</name>
</gene>
<feature type="compositionally biased region" description="Polar residues" evidence="1">
    <location>
        <begin position="644"/>
        <end position="654"/>
    </location>
</feature>
<dbReference type="Gene3D" id="2.20.110.10">
    <property type="entry name" value="Histone H3 K4-specific methyltransferase SET7/9 N-terminal domain"/>
    <property type="match status" value="2"/>
</dbReference>
<feature type="compositionally biased region" description="Low complexity" evidence="1">
    <location>
        <begin position="476"/>
        <end position="486"/>
    </location>
</feature>
<dbReference type="OMA" id="KWTNGIL"/>
<dbReference type="SUPFAM" id="SSF82185">
    <property type="entry name" value="Histone H3 K4-specific methyltransferase SET7/9 N-terminal domain"/>
    <property type="match status" value="1"/>
</dbReference>
<dbReference type="EMBL" id="AGNL01003131">
    <property type="protein sequence ID" value="EJK75108.1"/>
    <property type="molecule type" value="Genomic_DNA"/>
</dbReference>
<dbReference type="AlphaFoldDB" id="K0T8P4"/>
<reference evidence="2 3" key="1">
    <citation type="journal article" date="2012" name="Genome Biol.">
        <title>Genome and low-iron response of an oceanic diatom adapted to chronic iron limitation.</title>
        <authorList>
            <person name="Lommer M."/>
            <person name="Specht M."/>
            <person name="Roy A.S."/>
            <person name="Kraemer L."/>
            <person name="Andreson R."/>
            <person name="Gutowska M.A."/>
            <person name="Wolf J."/>
            <person name="Bergner S.V."/>
            <person name="Schilhabel M.B."/>
            <person name="Klostermeier U.C."/>
            <person name="Beiko R.G."/>
            <person name="Rosenstiel P."/>
            <person name="Hippler M."/>
            <person name="Laroche J."/>
        </authorList>
    </citation>
    <scope>NUCLEOTIDE SEQUENCE [LARGE SCALE GENOMIC DNA]</scope>
    <source>
        <strain evidence="2 3">CCMP1005</strain>
    </source>
</reference>
<feature type="region of interest" description="Disordered" evidence="1">
    <location>
        <begin position="1"/>
        <end position="67"/>
    </location>
</feature>
<feature type="region of interest" description="Disordered" evidence="1">
    <location>
        <begin position="224"/>
        <end position="330"/>
    </location>
</feature>
<organism evidence="2 3">
    <name type="scientific">Thalassiosira oceanica</name>
    <name type="common">Marine diatom</name>
    <dbReference type="NCBI Taxonomy" id="159749"/>
    <lineage>
        <taxon>Eukaryota</taxon>
        <taxon>Sar</taxon>
        <taxon>Stramenopiles</taxon>
        <taxon>Ochrophyta</taxon>
        <taxon>Bacillariophyta</taxon>
        <taxon>Coscinodiscophyceae</taxon>
        <taxon>Thalassiosirophycidae</taxon>
        <taxon>Thalassiosirales</taxon>
        <taxon>Thalassiosiraceae</taxon>
        <taxon>Thalassiosira</taxon>
    </lineage>
</organism>